<dbReference type="InterPro" id="IPR013830">
    <property type="entry name" value="SGNH_hydro"/>
</dbReference>
<dbReference type="InterPro" id="IPR051532">
    <property type="entry name" value="Ester_Hydrolysis_Enzymes"/>
</dbReference>
<proteinExistence type="predicted"/>
<dbReference type="Proteomes" id="UP000653156">
    <property type="component" value="Chromosome"/>
</dbReference>
<organism evidence="3 4">
    <name type="scientific">Paralysiella testudinis</name>
    <dbReference type="NCBI Taxonomy" id="2809020"/>
    <lineage>
        <taxon>Bacteria</taxon>
        <taxon>Pseudomonadati</taxon>
        <taxon>Pseudomonadota</taxon>
        <taxon>Betaproteobacteria</taxon>
        <taxon>Neisseriales</taxon>
        <taxon>Neisseriaceae</taxon>
        <taxon>Paralysiella</taxon>
    </lineage>
</organism>
<dbReference type="InterPro" id="IPR019546">
    <property type="entry name" value="TAT_signal_bac_arc"/>
</dbReference>
<dbReference type="InterPro" id="IPR008265">
    <property type="entry name" value="Lipase_GDSL_AS"/>
</dbReference>
<dbReference type="EMBL" id="CP069798">
    <property type="protein sequence ID" value="QRQ81553.1"/>
    <property type="molecule type" value="Genomic_DNA"/>
</dbReference>
<dbReference type="SUPFAM" id="SSF52266">
    <property type="entry name" value="SGNH hydrolase"/>
    <property type="match status" value="1"/>
</dbReference>
<dbReference type="PROSITE" id="PS01098">
    <property type="entry name" value="LIPASE_GDSL_SER"/>
    <property type="match status" value="1"/>
</dbReference>
<feature type="domain" description="SGNH hydrolase-type esterase" evidence="2">
    <location>
        <begin position="44"/>
        <end position="199"/>
    </location>
</feature>
<dbReference type="KEGG" id="ptes:JQU52_12755"/>
<keyword evidence="4" id="KW-1185">Reference proteome</keyword>
<accession>A0A892ZFY5</accession>
<dbReference type="GO" id="GO:0006629">
    <property type="term" value="P:lipid metabolic process"/>
    <property type="evidence" value="ECO:0007669"/>
    <property type="project" value="InterPro"/>
</dbReference>
<dbReference type="Pfam" id="PF13472">
    <property type="entry name" value="Lipase_GDSL_2"/>
    <property type="match status" value="1"/>
</dbReference>
<name>A0A892ZFY5_9NEIS</name>
<evidence type="ECO:0000256" key="1">
    <source>
        <dbReference type="SAM" id="SignalP"/>
    </source>
</evidence>
<dbReference type="Gene3D" id="3.40.50.1110">
    <property type="entry name" value="SGNH hydrolase"/>
    <property type="match status" value="1"/>
</dbReference>
<dbReference type="PROSITE" id="PS51257">
    <property type="entry name" value="PROKAR_LIPOPROTEIN"/>
    <property type="match status" value="1"/>
</dbReference>
<gene>
    <name evidence="3" type="ORF">JQU52_12755</name>
</gene>
<evidence type="ECO:0000313" key="3">
    <source>
        <dbReference type="EMBL" id="QRQ81553.1"/>
    </source>
</evidence>
<sequence length="215" mass="22696">MKHSINRRHFLRLSLAVAATGALTACGGGRKSHSNIARGSTVLALGDSLTAGYGAGADAAYPAVLSHSSGWQVVNGGVSGDTSAQALARLPALMQQNPKLVLVSIGGNDFLRRLPESETRANIRRIVATVQAAGVPVVLVAVPYFTTGALFGRLSDHPLYAELAQELNIPLLAGVWAEILGDPKLKSDQIHANAQGYRVFAEKMWAFLRQQGFAA</sequence>
<evidence type="ECO:0000313" key="4">
    <source>
        <dbReference type="Proteomes" id="UP000653156"/>
    </source>
</evidence>
<feature type="chain" id="PRO_5034158147" evidence="1">
    <location>
        <begin position="19"/>
        <end position="215"/>
    </location>
</feature>
<dbReference type="Pfam" id="PF10518">
    <property type="entry name" value="TAT_signal"/>
    <property type="match status" value="1"/>
</dbReference>
<dbReference type="PROSITE" id="PS51318">
    <property type="entry name" value="TAT"/>
    <property type="match status" value="1"/>
</dbReference>
<dbReference type="InterPro" id="IPR006311">
    <property type="entry name" value="TAT_signal"/>
</dbReference>
<dbReference type="PANTHER" id="PTHR30383">
    <property type="entry name" value="THIOESTERASE 1/PROTEASE 1/LYSOPHOSPHOLIPASE L1"/>
    <property type="match status" value="1"/>
</dbReference>
<dbReference type="AlphaFoldDB" id="A0A892ZFY5"/>
<dbReference type="InterPro" id="IPR036514">
    <property type="entry name" value="SGNH_hydro_sf"/>
</dbReference>
<dbReference type="RefSeq" id="WP_230338846.1">
    <property type="nucleotide sequence ID" value="NZ_CP069798.1"/>
</dbReference>
<dbReference type="GO" id="GO:0004622">
    <property type="term" value="F:phosphatidylcholine lysophospholipase activity"/>
    <property type="evidence" value="ECO:0007669"/>
    <property type="project" value="TreeGrafter"/>
</dbReference>
<dbReference type="PANTHER" id="PTHR30383:SF24">
    <property type="entry name" value="THIOESTERASE 1_PROTEASE 1_LYSOPHOSPHOLIPASE L1"/>
    <property type="match status" value="1"/>
</dbReference>
<protein>
    <submittedName>
        <fullName evidence="3">Twin-arginine translocation signal domain-containing protein</fullName>
    </submittedName>
</protein>
<keyword evidence="1" id="KW-0732">Signal</keyword>
<feature type="signal peptide" evidence="1">
    <location>
        <begin position="1"/>
        <end position="18"/>
    </location>
</feature>
<evidence type="ECO:0000259" key="2">
    <source>
        <dbReference type="Pfam" id="PF13472"/>
    </source>
</evidence>
<reference evidence="3" key="1">
    <citation type="submission" date="2021-02" db="EMBL/GenBank/DDBJ databases">
        <title>Neisseriaceae sp. 26B isolated from the cloaca of a Common Toad-headed Turtle (Mesoclemmys nasuta).</title>
        <authorList>
            <person name="Spergser J."/>
            <person name="Busse H.-J."/>
        </authorList>
    </citation>
    <scope>NUCLEOTIDE SEQUENCE</scope>
    <source>
        <strain evidence="3">26B</strain>
    </source>
</reference>